<keyword evidence="1" id="KW-0812">Transmembrane</keyword>
<evidence type="ECO:0000313" key="3">
    <source>
        <dbReference type="EMBL" id="WWD80868.1"/>
    </source>
</evidence>
<sequence length="125" mass="13189">MKSEKGQSLVEFALILPILAIMLFGIVDVGRMFHTGLTMDHAGREAARMASIQGSDAEVMSAAVERGGSISLTSSQVTISPGEAGRESGEKVTITITHSVPLVTPFIEGMTGPIELSNTTVMRVE</sequence>
<protein>
    <submittedName>
        <fullName evidence="3">TadE/TadG family type IV pilus assembly protein</fullName>
    </submittedName>
</protein>
<dbReference type="RefSeq" id="WP_147803212.1">
    <property type="nucleotide sequence ID" value="NZ_CP144914.1"/>
</dbReference>
<gene>
    <name evidence="3" type="ORF">FTX54_004725</name>
</gene>
<keyword evidence="1" id="KW-0472">Membrane</keyword>
<dbReference type="Proteomes" id="UP000321816">
    <property type="component" value="Chromosome"/>
</dbReference>
<reference evidence="3 4" key="1">
    <citation type="submission" date="2024-01" db="EMBL/GenBank/DDBJ databases">
        <title>Complete Genome Sequence of Alkalicoccus halolimnae BZ-SZ-XJ29T, a Moderately Halophilic Bacterium Isolated from a Salt Lake.</title>
        <authorList>
            <person name="Zhao B."/>
        </authorList>
    </citation>
    <scope>NUCLEOTIDE SEQUENCE [LARGE SCALE GENOMIC DNA]</scope>
    <source>
        <strain evidence="3 4">BZ-SZ-XJ29</strain>
    </source>
</reference>
<feature type="transmembrane region" description="Helical" evidence="1">
    <location>
        <begin position="12"/>
        <end position="30"/>
    </location>
</feature>
<evidence type="ECO:0000259" key="2">
    <source>
        <dbReference type="Pfam" id="PF07811"/>
    </source>
</evidence>
<organism evidence="3 4">
    <name type="scientific">Alkalicoccus halolimnae</name>
    <dbReference type="NCBI Taxonomy" id="1667239"/>
    <lineage>
        <taxon>Bacteria</taxon>
        <taxon>Bacillati</taxon>
        <taxon>Bacillota</taxon>
        <taxon>Bacilli</taxon>
        <taxon>Bacillales</taxon>
        <taxon>Bacillaceae</taxon>
        <taxon>Alkalicoccus</taxon>
    </lineage>
</organism>
<keyword evidence="1" id="KW-1133">Transmembrane helix</keyword>
<dbReference type="KEGG" id="ahal:FTX54_004725"/>
<evidence type="ECO:0000256" key="1">
    <source>
        <dbReference type="SAM" id="Phobius"/>
    </source>
</evidence>
<dbReference type="Pfam" id="PF07811">
    <property type="entry name" value="TadE"/>
    <property type="match status" value="1"/>
</dbReference>
<dbReference type="AlphaFoldDB" id="A0A5C7F7T3"/>
<accession>A0A5C7F7T3</accession>
<name>A0A5C7F7T3_9BACI</name>
<feature type="domain" description="TadE-like" evidence="2">
    <location>
        <begin position="6"/>
        <end position="48"/>
    </location>
</feature>
<keyword evidence="4" id="KW-1185">Reference proteome</keyword>
<dbReference type="InterPro" id="IPR012495">
    <property type="entry name" value="TadE-like_dom"/>
</dbReference>
<proteinExistence type="predicted"/>
<dbReference type="EMBL" id="CP144914">
    <property type="protein sequence ID" value="WWD80868.1"/>
    <property type="molecule type" value="Genomic_DNA"/>
</dbReference>
<dbReference type="OrthoDB" id="1683505at2"/>
<evidence type="ECO:0000313" key="4">
    <source>
        <dbReference type="Proteomes" id="UP000321816"/>
    </source>
</evidence>